<name>A0ABQ3DBL2_9ACTN</name>
<organism evidence="3 4">
    <name type="scientific">Streptomyces canarius</name>
    <dbReference type="NCBI Taxonomy" id="285453"/>
    <lineage>
        <taxon>Bacteria</taxon>
        <taxon>Bacillati</taxon>
        <taxon>Actinomycetota</taxon>
        <taxon>Actinomycetes</taxon>
        <taxon>Kitasatosporales</taxon>
        <taxon>Streptomycetaceae</taxon>
        <taxon>Streptomyces</taxon>
    </lineage>
</organism>
<dbReference type="InterPro" id="IPR014862">
    <property type="entry name" value="TrwC"/>
</dbReference>
<protein>
    <recommendedName>
        <fullName evidence="2">TrwC relaxase domain-containing protein</fullName>
    </recommendedName>
</protein>
<sequence>MEGQELGRGRSQGRGRGDERQAELLLGEGRHPDADRIERELLAQGKSPARARRATVLGRPIEHNRSPKTDRAKERIPWLGMHLVFRPPPTAHVAWALADYETRRVLELCQDIARDKTLAWLEDAVAQIRWKGGGKHRARVKDGGTSWARLPASLAIAATPADVRLGLTKVVGVGQRVESPTP</sequence>
<dbReference type="Proteomes" id="UP000653644">
    <property type="component" value="Unassembled WGS sequence"/>
</dbReference>
<gene>
    <name evidence="3" type="ORF">GCM10010345_91250</name>
</gene>
<feature type="domain" description="TrwC relaxase" evidence="2">
    <location>
        <begin position="14"/>
        <end position="140"/>
    </location>
</feature>
<evidence type="ECO:0000256" key="1">
    <source>
        <dbReference type="SAM" id="MobiDB-lite"/>
    </source>
</evidence>
<evidence type="ECO:0000259" key="2">
    <source>
        <dbReference type="Pfam" id="PF08751"/>
    </source>
</evidence>
<dbReference type="SUPFAM" id="SSF55464">
    <property type="entry name" value="Origin of replication-binding domain, RBD-like"/>
    <property type="match status" value="1"/>
</dbReference>
<dbReference type="EMBL" id="BMVN01000097">
    <property type="protein sequence ID" value="GHA74486.1"/>
    <property type="molecule type" value="Genomic_DNA"/>
</dbReference>
<accession>A0ABQ3DBL2</accession>
<dbReference type="Pfam" id="PF08751">
    <property type="entry name" value="TrwC"/>
    <property type="match status" value="1"/>
</dbReference>
<feature type="region of interest" description="Disordered" evidence="1">
    <location>
        <begin position="1"/>
        <end position="30"/>
    </location>
</feature>
<proteinExistence type="predicted"/>
<reference evidence="4" key="1">
    <citation type="journal article" date="2019" name="Int. J. Syst. Evol. Microbiol.">
        <title>The Global Catalogue of Microorganisms (GCM) 10K type strain sequencing project: providing services to taxonomists for standard genome sequencing and annotation.</title>
        <authorList>
            <consortium name="The Broad Institute Genomics Platform"/>
            <consortium name="The Broad Institute Genome Sequencing Center for Infectious Disease"/>
            <person name="Wu L."/>
            <person name="Ma J."/>
        </authorList>
    </citation>
    <scope>NUCLEOTIDE SEQUENCE [LARGE SCALE GENOMIC DNA]</scope>
    <source>
        <strain evidence="4">JCM 4733</strain>
    </source>
</reference>
<keyword evidence="4" id="KW-1185">Reference proteome</keyword>
<evidence type="ECO:0000313" key="3">
    <source>
        <dbReference type="EMBL" id="GHA74486.1"/>
    </source>
</evidence>
<feature type="compositionally biased region" description="Basic and acidic residues" evidence="1">
    <location>
        <begin position="15"/>
        <end position="30"/>
    </location>
</feature>
<comment type="caution">
    <text evidence="3">The sequence shown here is derived from an EMBL/GenBank/DDBJ whole genome shotgun (WGS) entry which is preliminary data.</text>
</comment>
<evidence type="ECO:0000313" key="4">
    <source>
        <dbReference type="Proteomes" id="UP000653644"/>
    </source>
</evidence>